<sequence>MLAAVLAIALAGCGQQNTYVPPPPPKVGVATPVKKTVTNYLLATGNAAAINSSNLVARVAGFVDAISYKDGDFAKTGTSLFTIEPQPYQLALENAQASLSSAEANYAQQLANYKRQASLQVQNFASQATLEQATASRDSAQAGVDQAKVAIEQAQLNLGYTDVKAPFDGIVTQRQVSLGDYVGNGTATVLATIVQLDPIYVEFNVSETDVLNIRANMKKNGVTLANLKKVPVEVGLQNEDGYPRQGTLNYVAPTLTANTGTLAVRAQFDNPGYGILPGYFVRVRVPLASQGDSLLVPDTAIGSDQGGRYVLLVGNDNVVEQRKVEIGQLDGDMRVITSGLDPTDKVVVDGILRAVPGQKVDPQDASQSAGQGANAKASQP</sequence>
<evidence type="ECO:0000259" key="7">
    <source>
        <dbReference type="Pfam" id="PF25967"/>
    </source>
</evidence>
<evidence type="ECO:0000259" key="5">
    <source>
        <dbReference type="Pfam" id="PF25917"/>
    </source>
</evidence>
<dbReference type="SUPFAM" id="SSF111369">
    <property type="entry name" value="HlyD-like secretion proteins"/>
    <property type="match status" value="1"/>
</dbReference>
<dbReference type="Pfam" id="PF25917">
    <property type="entry name" value="BSH_RND"/>
    <property type="match status" value="1"/>
</dbReference>
<evidence type="ECO:0000259" key="4">
    <source>
        <dbReference type="Pfam" id="PF25876"/>
    </source>
</evidence>
<dbReference type="PANTHER" id="PTHR30158:SF24">
    <property type="entry name" value="HLYD FAMILY SECRETION PROTEIN"/>
    <property type="match status" value="1"/>
</dbReference>
<feature type="domain" description="Multidrug resistance protein MdtA-like barrel-sandwich hybrid" evidence="5">
    <location>
        <begin position="55"/>
        <end position="193"/>
    </location>
</feature>
<evidence type="ECO:0000313" key="8">
    <source>
        <dbReference type="EMBL" id="GLS17951.1"/>
    </source>
</evidence>
<dbReference type="InterPro" id="IPR058624">
    <property type="entry name" value="MdtA-like_HH"/>
</dbReference>
<reference evidence="9" key="1">
    <citation type="journal article" date="2019" name="Int. J. Syst. Evol. Microbiol.">
        <title>The Global Catalogue of Microorganisms (GCM) 10K type strain sequencing project: providing services to taxonomists for standard genome sequencing and annotation.</title>
        <authorList>
            <consortium name="The Broad Institute Genomics Platform"/>
            <consortium name="The Broad Institute Genome Sequencing Center for Infectious Disease"/>
            <person name="Wu L."/>
            <person name="Ma J."/>
        </authorList>
    </citation>
    <scope>NUCLEOTIDE SEQUENCE [LARGE SCALE GENOMIC DNA]</scope>
    <source>
        <strain evidence="9">NBRC 101365</strain>
    </source>
</reference>
<dbReference type="PANTHER" id="PTHR30158">
    <property type="entry name" value="ACRA/E-RELATED COMPONENT OF DRUG EFFLUX TRANSPORTER"/>
    <property type="match status" value="1"/>
</dbReference>
<dbReference type="InterPro" id="IPR058625">
    <property type="entry name" value="MdtA-like_BSH"/>
</dbReference>
<comment type="similarity">
    <text evidence="2">Belongs to the membrane fusion protein (MFP) (TC 8.A.1) family.</text>
</comment>
<dbReference type="Proteomes" id="UP001156882">
    <property type="component" value="Unassembled WGS sequence"/>
</dbReference>
<dbReference type="Pfam" id="PF25967">
    <property type="entry name" value="RND-MFP_C"/>
    <property type="match status" value="1"/>
</dbReference>
<evidence type="ECO:0000256" key="1">
    <source>
        <dbReference type="ARBA" id="ARBA00004196"/>
    </source>
</evidence>
<gene>
    <name evidence="8" type="ORF">GCM10007874_09670</name>
</gene>
<dbReference type="NCBIfam" id="TIGR01730">
    <property type="entry name" value="RND_mfp"/>
    <property type="match status" value="1"/>
</dbReference>
<keyword evidence="9" id="KW-1185">Reference proteome</keyword>
<dbReference type="InterPro" id="IPR058626">
    <property type="entry name" value="MdtA-like_b-barrel"/>
</dbReference>
<dbReference type="Gene3D" id="2.40.420.20">
    <property type="match status" value="1"/>
</dbReference>
<feature type="region of interest" description="Disordered" evidence="3">
    <location>
        <begin position="357"/>
        <end position="380"/>
    </location>
</feature>
<dbReference type="Gene3D" id="2.40.30.170">
    <property type="match status" value="1"/>
</dbReference>
<dbReference type="Gene3D" id="1.10.287.470">
    <property type="entry name" value="Helix hairpin bin"/>
    <property type="match status" value="1"/>
</dbReference>
<dbReference type="EMBL" id="BSPC01000007">
    <property type="protein sequence ID" value="GLS17951.1"/>
    <property type="molecule type" value="Genomic_DNA"/>
</dbReference>
<comment type="subcellular location">
    <subcellularLocation>
        <location evidence="1">Cell envelope</location>
    </subcellularLocation>
</comment>
<evidence type="ECO:0000259" key="6">
    <source>
        <dbReference type="Pfam" id="PF25944"/>
    </source>
</evidence>
<feature type="domain" description="Multidrug resistance protein MdtA-like alpha-helical hairpin" evidence="4">
    <location>
        <begin position="92"/>
        <end position="161"/>
    </location>
</feature>
<evidence type="ECO:0000256" key="2">
    <source>
        <dbReference type="ARBA" id="ARBA00009477"/>
    </source>
</evidence>
<organism evidence="8 9">
    <name type="scientific">Labrys miyagiensis</name>
    <dbReference type="NCBI Taxonomy" id="346912"/>
    <lineage>
        <taxon>Bacteria</taxon>
        <taxon>Pseudomonadati</taxon>
        <taxon>Pseudomonadota</taxon>
        <taxon>Alphaproteobacteria</taxon>
        <taxon>Hyphomicrobiales</taxon>
        <taxon>Xanthobacteraceae</taxon>
        <taxon>Labrys</taxon>
    </lineage>
</organism>
<dbReference type="Pfam" id="PF25876">
    <property type="entry name" value="HH_MFP_RND"/>
    <property type="match status" value="1"/>
</dbReference>
<dbReference type="Gene3D" id="2.40.50.100">
    <property type="match status" value="1"/>
</dbReference>
<feature type="domain" description="Multidrug resistance protein MdtA-like C-terminal permuted SH3" evidence="7">
    <location>
        <begin position="293"/>
        <end position="351"/>
    </location>
</feature>
<comment type="caution">
    <text evidence="8">The sequence shown here is derived from an EMBL/GenBank/DDBJ whole genome shotgun (WGS) entry which is preliminary data.</text>
</comment>
<dbReference type="RefSeq" id="WP_284310783.1">
    <property type="nucleotide sequence ID" value="NZ_BSPC01000007.1"/>
</dbReference>
<dbReference type="InterPro" id="IPR006143">
    <property type="entry name" value="RND_pump_MFP"/>
</dbReference>
<dbReference type="InterPro" id="IPR058627">
    <property type="entry name" value="MdtA-like_C"/>
</dbReference>
<proteinExistence type="inferred from homology"/>
<protein>
    <submittedName>
        <fullName evidence="8">MexE family multidrug efflux RND transporter periplasmic adaptor subunit</fullName>
    </submittedName>
</protein>
<feature type="compositionally biased region" description="Polar residues" evidence="3">
    <location>
        <begin position="364"/>
        <end position="380"/>
    </location>
</feature>
<evidence type="ECO:0000313" key="9">
    <source>
        <dbReference type="Proteomes" id="UP001156882"/>
    </source>
</evidence>
<evidence type="ECO:0000256" key="3">
    <source>
        <dbReference type="SAM" id="MobiDB-lite"/>
    </source>
</evidence>
<accession>A0ABQ6CC48</accession>
<name>A0ABQ6CC48_9HYPH</name>
<dbReference type="Pfam" id="PF25944">
    <property type="entry name" value="Beta-barrel_RND"/>
    <property type="match status" value="1"/>
</dbReference>
<feature type="domain" description="Multidrug resistance protein MdtA-like beta-barrel" evidence="6">
    <location>
        <begin position="198"/>
        <end position="287"/>
    </location>
</feature>